<feature type="region of interest" description="Disordered" evidence="7">
    <location>
        <begin position="1"/>
        <end position="62"/>
    </location>
</feature>
<dbReference type="InterPro" id="IPR004680">
    <property type="entry name" value="Cit_transptr-like_dom"/>
</dbReference>
<dbReference type="PANTHER" id="PTHR43568">
    <property type="entry name" value="P PROTEIN"/>
    <property type="match status" value="1"/>
</dbReference>
<dbReference type="GO" id="GO:0016020">
    <property type="term" value="C:membrane"/>
    <property type="evidence" value="ECO:0007669"/>
    <property type="project" value="UniProtKB-SubCell"/>
</dbReference>
<feature type="transmembrane region" description="Helical" evidence="8">
    <location>
        <begin position="197"/>
        <end position="217"/>
    </location>
</feature>
<evidence type="ECO:0000256" key="6">
    <source>
        <dbReference type="SAM" id="Coils"/>
    </source>
</evidence>
<sequence>MSGRRKQVDGLEMDSNRNTIPDADHSTILLSETDLDGESHTDDASETTGLISSEPSSKHESQFGRKHMSTWIKTLLLLSMLILAAVAFGMSEENDDNGMLVILDSETPARLSPGTNKPVLDFRIRATKNMTANLTVIALLRNGDETTSKPLVLHSDDESLYLKYRMTLADEAKSITLTTDAEDQVALLVFIEGLSSLVKYEVVFAALILVVVYVLIIFELIHRALAAMLGAFLTLGVLSVLGKQPPLEQIVSWIDFETVMLLFGMMIIVSILSETGVFEWAAVKAYKISAGSIWMLLTLLCGFSAIVSAFLDNVTTILLLTPVTISMCRVIGLDPTPVLLAEVIFSNIGGTATAVGDPPNVIIVSSDWSTTGEKDIEFTEFTGHMFLGIIFVTAVCYPMLRWLYRNEKLSNPDPPDVAEIKREIQIWQRTKASLHAVSEEEEVVIQSLEAKIRQLKSLAEEKKNNSSLTWEEKVHQLEQHSQIKNKELLQDCCVVLFVVIVMFFVHSIDSVHLDLGWIAILGALCLLLLTDAQDFDSLLERIEWGTLLFFAALFILMEALAELGLIDWIGTQTSDLIKAVPDESRLSVAIVLILWISALASSFIDNIPFTTAMIPVIKSIVQDPNVDLPLRPLVWALAFGACLGGNGTLIGASANVVCAGMAEQEGITISFNRFFRVGFPMMLVSVSVATVYLLICHSALQWDL</sequence>
<dbReference type="InterPro" id="IPR051475">
    <property type="entry name" value="Diverse_Ion_Transporter"/>
</dbReference>
<name>A0A1D8RAG0_9EUKA</name>
<dbReference type="GO" id="GO:0055085">
    <property type="term" value="P:transmembrane transport"/>
    <property type="evidence" value="ECO:0007669"/>
    <property type="project" value="InterPro"/>
</dbReference>
<keyword evidence="6" id="KW-0175">Coiled coil</keyword>
<evidence type="ECO:0000256" key="3">
    <source>
        <dbReference type="ARBA" id="ARBA00022692"/>
    </source>
</evidence>
<dbReference type="AlphaFoldDB" id="A0A1D8RAG0"/>
<evidence type="ECO:0000256" key="7">
    <source>
        <dbReference type="SAM" id="MobiDB-lite"/>
    </source>
</evidence>
<accession>A0A1D8RAG0</accession>
<keyword evidence="2" id="KW-0813">Transport</keyword>
<feature type="transmembrane region" description="Helical" evidence="8">
    <location>
        <begin position="293"/>
        <end position="311"/>
    </location>
</feature>
<evidence type="ECO:0000259" key="9">
    <source>
        <dbReference type="Pfam" id="PF03600"/>
    </source>
</evidence>
<comment type="subcellular location">
    <subcellularLocation>
        <location evidence="1">Membrane</location>
        <topology evidence="1">Multi-pass membrane protein</topology>
    </subcellularLocation>
</comment>
<keyword evidence="5 8" id="KW-0472">Membrane</keyword>
<feature type="transmembrane region" description="Helical" evidence="8">
    <location>
        <begin position="261"/>
        <end position="281"/>
    </location>
</feature>
<dbReference type="CDD" id="cd01116">
    <property type="entry name" value="P_permease"/>
    <property type="match status" value="1"/>
</dbReference>
<dbReference type="Pfam" id="PF03600">
    <property type="entry name" value="CitMHS"/>
    <property type="match status" value="1"/>
</dbReference>
<feature type="transmembrane region" description="Helical" evidence="8">
    <location>
        <begin position="71"/>
        <end position="90"/>
    </location>
</feature>
<dbReference type="EMBL" id="KU821755">
    <property type="protein sequence ID" value="AOW69282.1"/>
    <property type="molecule type" value="mRNA"/>
</dbReference>
<dbReference type="PANTHER" id="PTHR43568:SF1">
    <property type="entry name" value="P PROTEIN"/>
    <property type="match status" value="1"/>
</dbReference>
<feature type="transmembrane region" description="Helical" evidence="8">
    <location>
        <begin position="381"/>
        <end position="400"/>
    </location>
</feature>
<feature type="transmembrane region" description="Helical" evidence="8">
    <location>
        <begin position="224"/>
        <end position="241"/>
    </location>
</feature>
<feature type="transmembrane region" description="Helical" evidence="8">
    <location>
        <begin position="488"/>
        <end position="508"/>
    </location>
</feature>
<organism evidence="10">
    <name type="scientific">Choanoeca perplexa</name>
    <dbReference type="NCBI Taxonomy" id="81531"/>
    <lineage>
        <taxon>Eukaryota</taxon>
        <taxon>Choanoflagellata</taxon>
        <taxon>Craspedida</taxon>
        <taxon>Salpingoecidae</taxon>
        <taxon>Choanoeca</taxon>
    </lineage>
</organism>
<keyword evidence="3 8" id="KW-0812">Transmembrane</keyword>
<protein>
    <submittedName>
        <fullName evidence="10">Pink-eyed dilution-like protein</fullName>
    </submittedName>
</protein>
<reference evidence="10" key="1">
    <citation type="journal article" date="2016" name="Mol. Biol. Evol.">
        <title>The Evolution of Silicon Transport in Eukaryotes.</title>
        <authorList>
            <person name="Marron A.O."/>
            <person name="Ratcliffe S."/>
            <person name="Wheeler G.L."/>
            <person name="Goldstein R.E."/>
            <person name="King N."/>
            <person name="Not F."/>
            <person name="de Vargas C."/>
            <person name="Richter D.J."/>
        </authorList>
    </citation>
    <scope>NUCLEOTIDE SEQUENCE</scope>
    <source>
        <strain evidence="10">ATCC 50453</strain>
    </source>
</reference>
<evidence type="ECO:0000313" key="10">
    <source>
        <dbReference type="EMBL" id="AOW69282.1"/>
    </source>
</evidence>
<keyword evidence="4 8" id="KW-1133">Transmembrane helix</keyword>
<feature type="transmembrane region" description="Helical" evidence="8">
    <location>
        <begin position="677"/>
        <end position="700"/>
    </location>
</feature>
<feature type="coiled-coil region" evidence="6">
    <location>
        <begin position="438"/>
        <end position="465"/>
    </location>
</feature>
<evidence type="ECO:0000256" key="1">
    <source>
        <dbReference type="ARBA" id="ARBA00004141"/>
    </source>
</evidence>
<evidence type="ECO:0000256" key="4">
    <source>
        <dbReference type="ARBA" id="ARBA00022989"/>
    </source>
</evidence>
<evidence type="ECO:0000256" key="8">
    <source>
        <dbReference type="SAM" id="Phobius"/>
    </source>
</evidence>
<feature type="transmembrane region" description="Helical" evidence="8">
    <location>
        <begin position="544"/>
        <end position="566"/>
    </location>
</feature>
<feature type="transmembrane region" description="Helical" evidence="8">
    <location>
        <begin position="586"/>
        <end position="604"/>
    </location>
</feature>
<evidence type="ECO:0000256" key="5">
    <source>
        <dbReference type="ARBA" id="ARBA00023136"/>
    </source>
</evidence>
<feature type="compositionally biased region" description="Polar residues" evidence="7">
    <location>
        <begin position="46"/>
        <end position="55"/>
    </location>
</feature>
<feature type="domain" description="Citrate transporter-like" evidence="9">
    <location>
        <begin position="213"/>
        <end position="640"/>
    </location>
</feature>
<proteinExistence type="evidence at transcript level"/>
<evidence type="ECO:0000256" key="2">
    <source>
        <dbReference type="ARBA" id="ARBA00022448"/>
    </source>
</evidence>